<accession>A0A061SL51</accession>
<name>A0A061SL51_9CHLO</name>
<proteinExistence type="predicted"/>
<dbReference type="AlphaFoldDB" id="A0A061SL51"/>
<dbReference type="EMBL" id="GBEZ01001184">
    <property type="protein sequence ID" value="JAC83769.1"/>
    <property type="molecule type" value="Transcribed_RNA"/>
</dbReference>
<organism evidence="1">
    <name type="scientific">Tetraselmis sp. GSL018</name>
    <dbReference type="NCBI Taxonomy" id="582737"/>
    <lineage>
        <taxon>Eukaryota</taxon>
        <taxon>Viridiplantae</taxon>
        <taxon>Chlorophyta</taxon>
        <taxon>core chlorophytes</taxon>
        <taxon>Chlorodendrophyceae</taxon>
        <taxon>Chlorodendrales</taxon>
        <taxon>Chlorodendraceae</taxon>
        <taxon>Tetraselmis</taxon>
    </lineage>
</organism>
<evidence type="ECO:0000313" key="1">
    <source>
        <dbReference type="EMBL" id="JAC83769.1"/>
    </source>
</evidence>
<sequence>TQAQCALTGKLLQPRLSEYGVVFLLLGFKPAALRRRLSGEVPRFAPRFFCDCFLRQMGFLSRTPRSANFSCLCCLARSTSCGRV</sequence>
<reference evidence="1" key="1">
    <citation type="submission" date="2014-05" db="EMBL/GenBank/DDBJ databases">
        <title>The transcriptome of the halophilic microalga Tetraselmis sp. GSL018 isolated from the Great Salt Lake, Utah.</title>
        <authorList>
            <person name="Jinkerson R.E."/>
            <person name="D'Adamo S."/>
            <person name="Posewitz M.C."/>
        </authorList>
    </citation>
    <scope>NUCLEOTIDE SEQUENCE</scope>
    <source>
        <strain evidence="1">GSL018</strain>
    </source>
</reference>
<protein>
    <submittedName>
        <fullName evidence="1">Uncharacterized protein</fullName>
    </submittedName>
</protein>
<gene>
    <name evidence="1" type="ORF">TSPGSL018_2564</name>
</gene>
<feature type="non-terminal residue" evidence="1">
    <location>
        <position position="1"/>
    </location>
</feature>